<evidence type="ECO:0000256" key="1">
    <source>
        <dbReference type="ARBA" id="ARBA00022490"/>
    </source>
</evidence>
<gene>
    <name evidence="5" type="primary">cheB</name>
    <name evidence="11" type="ORF">CKO28_09485</name>
</gene>
<keyword evidence="5 7" id="KW-0597">Phosphoprotein</keyword>
<accession>A0ABS1DDS6</accession>
<keyword evidence="2 5" id="KW-0145">Chemotaxis</keyword>
<comment type="PTM">
    <text evidence="5">Phosphorylated by CheA. Phosphorylation of the N-terminal regulatory domain activates the methylesterase activity.</text>
</comment>
<dbReference type="InterPro" id="IPR008248">
    <property type="entry name" value="CheB-like"/>
</dbReference>
<feature type="active site" evidence="5 6">
    <location>
        <position position="315"/>
    </location>
</feature>
<dbReference type="CDD" id="cd17541">
    <property type="entry name" value="REC_CheB-like"/>
    <property type="match status" value="1"/>
</dbReference>
<organism evidence="11 12">
    <name type="scientific">Rhodovibrio sodomensis</name>
    <dbReference type="NCBI Taxonomy" id="1088"/>
    <lineage>
        <taxon>Bacteria</taxon>
        <taxon>Pseudomonadati</taxon>
        <taxon>Pseudomonadota</taxon>
        <taxon>Alphaproteobacteria</taxon>
        <taxon>Rhodospirillales</taxon>
        <taxon>Rhodovibrionaceae</taxon>
        <taxon>Rhodovibrio</taxon>
    </lineage>
</organism>
<comment type="subcellular location">
    <subcellularLocation>
        <location evidence="5">Cytoplasm</location>
    </subcellularLocation>
</comment>
<dbReference type="SMART" id="SM00448">
    <property type="entry name" value="REC"/>
    <property type="match status" value="1"/>
</dbReference>
<dbReference type="PROSITE" id="PS50122">
    <property type="entry name" value="CHEB"/>
    <property type="match status" value="1"/>
</dbReference>
<evidence type="ECO:0000313" key="11">
    <source>
        <dbReference type="EMBL" id="MBK1668267.1"/>
    </source>
</evidence>
<dbReference type="EC" id="3.1.1.61" evidence="5"/>
<keyword evidence="3 5" id="KW-0378">Hydrolase</keyword>
<evidence type="ECO:0000256" key="5">
    <source>
        <dbReference type="HAMAP-Rule" id="MF_00099"/>
    </source>
</evidence>
<evidence type="ECO:0000256" key="3">
    <source>
        <dbReference type="ARBA" id="ARBA00022801"/>
    </source>
</evidence>
<feature type="active site" evidence="5 6">
    <location>
        <position position="218"/>
    </location>
</feature>
<dbReference type="InterPro" id="IPR035909">
    <property type="entry name" value="CheB_C"/>
</dbReference>
<feature type="region of interest" description="Disordered" evidence="8">
    <location>
        <begin position="127"/>
        <end position="162"/>
    </location>
</feature>
<dbReference type="PROSITE" id="PS50110">
    <property type="entry name" value="RESPONSE_REGULATORY"/>
    <property type="match status" value="1"/>
</dbReference>
<dbReference type="SUPFAM" id="SSF52738">
    <property type="entry name" value="Methylesterase CheB, C-terminal domain"/>
    <property type="match status" value="1"/>
</dbReference>
<dbReference type="Pfam" id="PF01339">
    <property type="entry name" value="CheB_methylest"/>
    <property type="match status" value="1"/>
</dbReference>
<dbReference type="InterPro" id="IPR011006">
    <property type="entry name" value="CheY-like_superfamily"/>
</dbReference>
<comment type="catalytic activity">
    <reaction evidence="5">
        <text>L-glutaminyl-[protein] + H2O = L-glutamyl-[protein] + NH4(+)</text>
        <dbReference type="Rhea" id="RHEA:16441"/>
        <dbReference type="Rhea" id="RHEA-COMP:10207"/>
        <dbReference type="Rhea" id="RHEA-COMP:10208"/>
        <dbReference type="ChEBI" id="CHEBI:15377"/>
        <dbReference type="ChEBI" id="CHEBI:28938"/>
        <dbReference type="ChEBI" id="CHEBI:29973"/>
        <dbReference type="ChEBI" id="CHEBI:30011"/>
        <dbReference type="EC" id="3.5.1.44"/>
    </reaction>
</comment>
<evidence type="ECO:0000256" key="2">
    <source>
        <dbReference type="ARBA" id="ARBA00022500"/>
    </source>
</evidence>
<protein>
    <recommendedName>
        <fullName evidence="5">Protein-glutamate methylesterase/protein-glutamine glutaminase</fullName>
        <ecNumber evidence="5">3.1.1.61</ecNumber>
        <ecNumber evidence="5">3.5.1.44</ecNumber>
    </recommendedName>
</protein>
<evidence type="ECO:0000256" key="7">
    <source>
        <dbReference type="PROSITE-ProRule" id="PRU00169"/>
    </source>
</evidence>
<comment type="similarity">
    <text evidence="5">Belongs to the CheB family.</text>
</comment>
<dbReference type="HAMAP" id="MF_00099">
    <property type="entry name" value="CheB_chemtxs"/>
    <property type="match status" value="1"/>
</dbReference>
<feature type="domain" description="Response regulatory" evidence="9">
    <location>
        <begin position="1"/>
        <end position="117"/>
    </location>
</feature>
<dbReference type="InterPro" id="IPR001789">
    <property type="entry name" value="Sig_transdc_resp-reg_receiver"/>
</dbReference>
<dbReference type="PANTHER" id="PTHR42872">
    <property type="entry name" value="PROTEIN-GLUTAMATE METHYLESTERASE/PROTEIN-GLUTAMINE GLUTAMINASE"/>
    <property type="match status" value="1"/>
</dbReference>
<dbReference type="CDD" id="cd16432">
    <property type="entry name" value="CheB_Rec"/>
    <property type="match status" value="1"/>
</dbReference>
<evidence type="ECO:0000259" key="9">
    <source>
        <dbReference type="PROSITE" id="PS50110"/>
    </source>
</evidence>
<comment type="catalytic activity">
    <reaction evidence="4 5">
        <text>[protein]-L-glutamate 5-O-methyl ester + H2O = L-glutamyl-[protein] + methanol + H(+)</text>
        <dbReference type="Rhea" id="RHEA:23236"/>
        <dbReference type="Rhea" id="RHEA-COMP:10208"/>
        <dbReference type="Rhea" id="RHEA-COMP:10311"/>
        <dbReference type="ChEBI" id="CHEBI:15377"/>
        <dbReference type="ChEBI" id="CHEBI:15378"/>
        <dbReference type="ChEBI" id="CHEBI:17790"/>
        <dbReference type="ChEBI" id="CHEBI:29973"/>
        <dbReference type="ChEBI" id="CHEBI:82795"/>
        <dbReference type="EC" id="3.1.1.61"/>
    </reaction>
</comment>
<feature type="active site" evidence="5 6">
    <location>
        <position position="192"/>
    </location>
</feature>
<comment type="caution">
    <text evidence="11">The sequence shown here is derived from an EMBL/GenBank/DDBJ whole genome shotgun (WGS) entry which is preliminary data.</text>
</comment>
<dbReference type="InterPro" id="IPR000673">
    <property type="entry name" value="Sig_transdc_resp-reg_Me-estase"/>
</dbReference>
<comment type="domain">
    <text evidence="5">Contains a C-terminal catalytic domain, and an N-terminal region which modulates catalytic activity.</text>
</comment>
<keyword evidence="12" id="KW-1185">Reference proteome</keyword>
<dbReference type="PANTHER" id="PTHR42872:SF3">
    <property type="entry name" value="PROTEIN-GLUTAMATE METHYLESTERASE_PROTEIN-GLUTAMINE GLUTAMINASE 1"/>
    <property type="match status" value="1"/>
</dbReference>
<dbReference type="EMBL" id="NRRL01000020">
    <property type="protein sequence ID" value="MBK1668267.1"/>
    <property type="molecule type" value="Genomic_DNA"/>
</dbReference>
<evidence type="ECO:0000256" key="8">
    <source>
        <dbReference type="SAM" id="MobiDB-lite"/>
    </source>
</evidence>
<dbReference type="EC" id="3.5.1.44" evidence="5"/>
<dbReference type="Gene3D" id="3.40.50.180">
    <property type="entry name" value="Methylesterase CheB, C-terminal domain"/>
    <property type="match status" value="1"/>
</dbReference>
<dbReference type="PIRSF" id="PIRSF000876">
    <property type="entry name" value="RR_chemtxs_CheB"/>
    <property type="match status" value="1"/>
</dbReference>
<evidence type="ECO:0000313" key="12">
    <source>
        <dbReference type="Proteomes" id="UP001296873"/>
    </source>
</evidence>
<comment type="function">
    <text evidence="5">Involved in chemotaxis. Part of a chemotaxis signal transduction system that modulates chemotaxis in response to various stimuli. Catalyzes the demethylation of specific methylglutamate residues introduced into the chemoreceptors (methyl-accepting chemotaxis proteins or MCP) by CheR. Also mediates the irreversible deamidation of specific glutamine residues to glutamic acid.</text>
</comment>
<name>A0ABS1DDS6_9PROT</name>
<feature type="compositionally biased region" description="Low complexity" evidence="8">
    <location>
        <begin position="145"/>
        <end position="162"/>
    </location>
</feature>
<evidence type="ECO:0000256" key="6">
    <source>
        <dbReference type="PROSITE-ProRule" id="PRU00050"/>
    </source>
</evidence>
<evidence type="ECO:0000256" key="4">
    <source>
        <dbReference type="ARBA" id="ARBA00048267"/>
    </source>
</evidence>
<dbReference type="SUPFAM" id="SSF52172">
    <property type="entry name" value="CheY-like"/>
    <property type="match status" value="1"/>
</dbReference>
<dbReference type="NCBIfam" id="NF001965">
    <property type="entry name" value="PRK00742.1"/>
    <property type="match status" value="1"/>
</dbReference>
<feature type="modified residue" description="4-aspartylphosphate" evidence="5 7">
    <location>
        <position position="50"/>
    </location>
</feature>
<dbReference type="Proteomes" id="UP001296873">
    <property type="component" value="Unassembled WGS sequence"/>
</dbReference>
<evidence type="ECO:0000259" key="10">
    <source>
        <dbReference type="PROSITE" id="PS50122"/>
    </source>
</evidence>
<proteinExistence type="inferred from homology"/>
<keyword evidence="1 5" id="KW-0963">Cytoplasm</keyword>
<reference evidence="11 12" key="1">
    <citation type="journal article" date="2020" name="Microorganisms">
        <title>Osmotic Adaptation and Compatible Solute Biosynthesis of Phototrophic Bacteria as Revealed from Genome Analyses.</title>
        <authorList>
            <person name="Imhoff J.F."/>
            <person name="Rahn T."/>
            <person name="Kunzel S."/>
            <person name="Keller A."/>
            <person name="Neulinger S.C."/>
        </authorList>
    </citation>
    <scope>NUCLEOTIDE SEQUENCE [LARGE SCALE GENOMIC DNA]</scope>
    <source>
        <strain evidence="11 12">DSM 9895</strain>
    </source>
</reference>
<feature type="domain" description="CheB-type methylesterase" evidence="10">
    <location>
        <begin position="180"/>
        <end position="373"/>
    </location>
</feature>
<dbReference type="Pfam" id="PF00072">
    <property type="entry name" value="Response_reg"/>
    <property type="match status" value="1"/>
</dbReference>
<dbReference type="Gene3D" id="3.40.50.2300">
    <property type="match status" value="1"/>
</dbReference>
<sequence>MVVDDSAVVRGLVTRFLQEDPDLTVAASCGNGQRAVEELKRAPVDVIVLDIEMPVMDGLTALPKLLDVQPGVQIVMASTLTRSNADVSLKAMAAGAADYLAKPSSTGGMHGTGTYQQELRSKVKALAQQHRRTRGGKSLGPVRPPAQGSAKPAAAPARPTGAAAVAAPAGDGEIKLRPMPTVRPEALAIGSSTGGPQALFKFLSGLGRIAQPVLITQHMPATFTALLADHIGRQTKLTCSEGRDGDPLVGGHVYIAPGGKHMTVEKDAGGKVRIKLDDGPPENFCKPSVDPMLRSLSRVYGGRLLTVILTGMGSDGLKGSEVTVKAGAHVLAQDEATSVVWGMPRAVAKAGLCSAVLPLEELATAVQKLIVRNAA</sequence>